<feature type="repeat" description="PPR" evidence="2">
    <location>
        <begin position="44"/>
        <end position="78"/>
    </location>
</feature>
<gene>
    <name evidence="3" type="ORF">KK1_015113</name>
</gene>
<keyword evidence="1" id="KW-0677">Repeat</keyword>
<feature type="repeat" description="PPR" evidence="2">
    <location>
        <begin position="649"/>
        <end position="683"/>
    </location>
</feature>
<organism evidence="3 4">
    <name type="scientific">Cajanus cajan</name>
    <name type="common">Pigeon pea</name>
    <name type="synonym">Cajanus indicus</name>
    <dbReference type="NCBI Taxonomy" id="3821"/>
    <lineage>
        <taxon>Eukaryota</taxon>
        <taxon>Viridiplantae</taxon>
        <taxon>Streptophyta</taxon>
        <taxon>Embryophyta</taxon>
        <taxon>Tracheophyta</taxon>
        <taxon>Spermatophyta</taxon>
        <taxon>Magnoliopsida</taxon>
        <taxon>eudicotyledons</taxon>
        <taxon>Gunneridae</taxon>
        <taxon>Pentapetalae</taxon>
        <taxon>rosids</taxon>
        <taxon>fabids</taxon>
        <taxon>Fabales</taxon>
        <taxon>Fabaceae</taxon>
        <taxon>Papilionoideae</taxon>
        <taxon>50 kb inversion clade</taxon>
        <taxon>NPAAA clade</taxon>
        <taxon>indigoferoid/millettioid clade</taxon>
        <taxon>Phaseoleae</taxon>
        <taxon>Cajanus</taxon>
    </lineage>
</organism>
<dbReference type="Pfam" id="PF20431">
    <property type="entry name" value="E_motif"/>
    <property type="match status" value="1"/>
</dbReference>
<feature type="repeat" description="PPR" evidence="2">
    <location>
        <begin position="79"/>
        <end position="113"/>
    </location>
</feature>
<dbReference type="Gene3D" id="1.25.40.10">
    <property type="entry name" value="Tetratricopeptide repeat domain"/>
    <property type="match status" value="8"/>
</dbReference>
<feature type="repeat" description="PPR" evidence="2">
    <location>
        <begin position="245"/>
        <end position="279"/>
    </location>
</feature>
<sequence length="855" mass="95235">MKLKNINPDIVTFNILVDASCKEGNIKEAKILIAAMVKTDVEPDVITYNTLMDGYRTVNEVKKAKHVFNSMSQIGVAHDVYSYNIMIDGLCKKKMIDEAINLFEDMQRKNMIPGSLVKMKHYPTAISLSKQLEFKAITPDLVTLSILINCFCHLGHINFAFSVFAKILKMGYKPDAITLTTLIKGLCFCGQLRKALHFHDDALAQGFQLNHVSYGTLINGLCKSGETKAAIQLLKRIEGHSIKPNVVMYSTIIDSLCKNKLVADACNLYSEMLVKKISPNVVTFSSLMYGFCVMGHFKEAITLLNGMKLKNINPDIVTFNILVDASCKEGNIKEAKILIAAMVKTDVEPDVITYNTLMDGYRTVNEVKKAKHVFNSMSQIGVAHDVYSYNIMIDGLSLQCHAQSFVQGLLPNTILQTDLLLVYSKLGLLHEARKVFDKILDRNNMYSWNIMIASYAQNCMFSDVLMVFREFKRCGLRPDHYTLPPLFKASVGVDDACIGSMGHGLVIRLGYEGYVVVANSLLEFYVKYGAMPQACYVFSNMFCRDSVTWNLMILGFGRAGLHSDAMRCFREMLSLNGMMRVDFMTLPSVLNVCGKEGDLLKVREVHGYVVRSFGFDTDSSIGNALIDVYSKCGCLNDSEKVFRTMRCMNLVTWTTMISCYGAHGKGEESLLLFRKMVDEGFRPNSITLTAILASCSRSGLIDQGKHIFSSIRSDYGFEPTAEHYACMVDLLSRCGYLVEALQLLERMKSSVTGSMWGALLAGCVMHKNVEIGEIAANRLFQLEPNNASNYVALCSIYQSLGMVDSLSTVKAKMRDLGLVKSPACSWINIARRTHIQPKGPISSTSSDDLQNTISN</sequence>
<feature type="repeat" description="PPR" evidence="2">
    <location>
        <begin position="175"/>
        <end position="209"/>
    </location>
</feature>
<dbReference type="PANTHER" id="PTHR24015">
    <property type="entry name" value="OS07G0578800 PROTEIN-RELATED"/>
    <property type="match status" value="1"/>
</dbReference>
<evidence type="ECO:0000313" key="4">
    <source>
        <dbReference type="Proteomes" id="UP000075243"/>
    </source>
</evidence>
<feature type="repeat" description="PPR" evidence="2">
    <location>
        <begin position="315"/>
        <end position="349"/>
    </location>
</feature>
<feature type="repeat" description="PPR" evidence="2">
    <location>
        <begin position="210"/>
        <end position="244"/>
    </location>
</feature>
<dbReference type="Pfam" id="PF01535">
    <property type="entry name" value="PPR"/>
    <property type="match status" value="4"/>
</dbReference>
<protein>
    <submittedName>
        <fullName evidence="3">Uncharacterized protein</fullName>
    </submittedName>
</protein>
<reference evidence="3 4" key="1">
    <citation type="journal article" date="2012" name="Nat. Biotechnol.">
        <title>Draft genome sequence of pigeonpea (Cajanus cajan), an orphan legume crop of resource-poor farmers.</title>
        <authorList>
            <person name="Varshney R.K."/>
            <person name="Chen W."/>
            <person name="Li Y."/>
            <person name="Bharti A.K."/>
            <person name="Saxena R.K."/>
            <person name="Schlueter J.A."/>
            <person name="Donoghue M.T."/>
            <person name="Azam S."/>
            <person name="Fan G."/>
            <person name="Whaley A.M."/>
            <person name="Farmer A.D."/>
            <person name="Sheridan J."/>
            <person name="Iwata A."/>
            <person name="Tuteja R."/>
            <person name="Penmetsa R.V."/>
            <person name="Wu W."/>
            <person name="Upadhyaya H.D."/>
            <person name="Yang S.P."/>
            <person name="Shah T."/>
            <person name="Saxena K.B."/>
            <person name="Michael T."/>
            <person name="McCombie W.R."/>
            <person name="Yang B."/>
            <person name="Zhang G."/>
            <person name="Yang H."/>
            <person name="Wang J."/>
            <person name="Spillane C."/>
            <person name="Cook D.R."/>
            <person name="May G.D."/>
            <person name="Xu X."/>
            <person name="Jackson S.A."/>
        </authorList>
    </citation>
    <scope>NUCLEOTIDE SEQUENCE [LARGE SCALE GENOMIC DNA]</scope>
    <source>
        <strain evidence="4">cv. Asha</strain>
    </source>
</reference>
<feature type="repeat" description="PPR" evidence="2">
    <location>
        <begin position="280"/>
        <end position="314"/>
    </location>
</feature>
<feature type="repeat" description="PPR" evidence="2">
    <location>
        <begin position="444"/>
        <end position="478"/>
    </location>
</feature>
<name>A0A151SXZ1_CAJCA</name>
<dbReference type="GO" id="GO:0003723">
    <property type="term" value="F:RNA binding"/>
    <property type="evidence" value="ECO:0007669"/>
    <property type="project" value="InterPro"/>
</dbReference>
<dbReference type="Pfam" id="PF12854">
    <property type="entry name" value="PPR_1"/>
    <property type="match status" value="3"/>
</dbReference>
<dbReference type="Pfam" id="PF13041">
    <property type="entry name" value="PPR_2"/>
    <property type="match status" value="5"/>
</dbReference>
<dbReference type="InterPro" id="IPR046960">
    <property type="entry name" value="PPR_At4g14850-like_plant"/>
</dbReference>
<dbReference type="AlphaFoldDB" id="A0A151SXZ1"/>
<accession>A0A151SXZ1</accession>
<dbReference type="InterPro" id="IPR002885">
    <property type="entry name" value="PPR_rpt"/>
</dbReference>
<feature type="repeat" description="PPR" evidence="2">
    <location>
        <begin position="545"/>
        <end position="579"/>
    </location>
</feature>
<dbReference type="EMBL" id="CM003612">
    <property type="protein sequence ID" value="KYP59676.1"/>
    <property type="molecule type" value="Genomic_DNA"/>
</dbReference>
<dbReference type="FunFam" id="1.25.40.10:FF:000996">
    <property type="entry name" value="Small kernel1"/>
    <property type="match status" value="1"/>
</dbReference>
<dbReference type="GO" id="GO:0009451">
    <property type="term" value="P:RNA modification"/>
    <property type="evidence" value="ECO:0007669"/>
    <property type="project" value="InterPro"/>
</dbReference>
<dbReference type="InterPro" id="IPR011990">
    <property type="entry name" value="TPR-like_helical_dom_sf"/>
</dbReference>
<dbReference type="PANTHER" id="PTHR24015:SF1973">
    <property type="entry name" value="OS11G0213500 PROTEIN"/>
    <property type="match status" value="1"/>
</dbReference>
<feature type="repeat" description="PPR" evidence="2">
    <location>
        <begin position="350"/>
        <end position="384"/>
    </location>
</feature>
<dbReference type="PROSITE" id="PS51375">
    <property type="entry name" value="PPR"/>
    <property type="match status" value="13"/>
</dbReference>
<dbReference type="NCBIfam" id="TIGR00756">
    <property type="entry name" value="PPR"/>
    <property type="match status" value="12"/>
</dbReference>
<proteinExistence type="predicted"/>
<feature type="repeat" description="PPR" evidence="2">
    <location>
        <begin position="140"/>
        <end position="174"/>
    </location>
</feature>
<dbReference type="SUPFAM" id="SSF81901">
    <property type="entry name" value="HCP-like"/>
    <property type="match status" value="1"/>
</dbReference>
<dbReference type="InterPro" id="IPR046848">
    <property type="entry name" value="E_motif"/>
</dbReference>
<keyword evidence="4" id="KW-1185">Reference proteome</keyword>
<evidence type="ECO:0000256" key="2">
    <source>
        <dbReference type="PROSITE-ProRule" id="PRU00708"/>
    </source>
</evidence>
<feature type="repeat" description="PPR" evidence="2">
    <location>
        <begin position="9"/>
        <end position="43"/>
    </location>
</feature>
<dbReference type="Proteomes" id="UP000075243">
    <property type="component" value="Chromosome 10"/>
</dbReference>
<evidence type="ECO:0000256" key="1">
    <source>
        <dbReference type="ARBA" id="ARBA00022737"/>
    </source>
</evidence>
<dbReference type="Gramene" id="C.cajan_14682.t">
    <property type="protein sequence ID" value="C.cajan_14682.t"/>
    <property type="gene ID" value="C.cajan_14682"/>
</dbReference>
<evidence type="ECO:0000313" key="3">
    <source>
        <dbReference type="EMBL" id="KYP59676.1"/>
    </source>
</evidence>